<feature type="transmembrane region" description="Helical" evidence="7">
    <location>
        <begin position="53"/>
        <end position="71"/>
    </location>
</feature>
<keyword evidence="4 7" id="KW-1133">Transmembrane helix</keyword>
<protein>
    <submittedName>
        <fullName evidence="9">Permease of the major facilitator superfamily</fullName>
    </submittedName>
</protein>
<evidence type="ECO:0000256" key="4">
    <source>
        <dbReference type="ARBA" id="ARBA00022989"/>
    </source>
</evidence>
<proteinExistence type="predicted"/>
<evidence type="ECO:0000256" key="3">
    <source>
        <dbReference type="ARBA" id="ARBA00022692"/>
    </source>
</evidence>
<feature type="transmembrane region" description="Helical" evidence="7">
    <location>
        <begin position="145"/>
        <end position="166"/>
    </location>
</feature>
<feature type="transmembrane region" description="Helical" evidence="7">
    <location>
        <begin position="178"/>
        <end position="198"/>
    </location>
</feature>
<evidence type="ECO:0000256" key="7">
    <source>
        <dbReference type="SAM" id="Phobius"/>
    </source>
</evidence>
<sequence length="596" mass="64527">MLQQDLSDLVRALDRRILYPIILAYTCSYIDRSNISNSLTSLERSIGLSPERYALSAALFTVSLVIIEVPSNLLVKKLGPKKWLSVLVAGCGLCTIFQACAPNYQSLIVIRTILGAFEGGVFPGFLYALTVFYPPKNLTVRISSFTLAASVAFSLGSFLAGLFLPISNGPFGLEGWQLLFLLQGILTVSVAGSIWTFIPSDNHSIYFLRPHLKTLYDSIKHDPLYPPPDERNVSRSASPRPSVSSSILPTSSGSYPPIPLPVTVTAPGRSLSRSPPSSDSHRPKQLPRIRSDSSTPLITSPPATVISSSTLKTLIDPFTITLAAGYMLLLLATTPSAFLPRILQARYGLTERSSNVLVGTVYVTGGFVQFAVGWWAGRSGVRTVWRTVATGVISIWLLVGLWEAIIMRGSFVFDTPHHPQSGTRFGHSWPDGLEGIVGIALRLLATLATPCLGSLFLAHTVSVPVVLVPQSGTLMAGVIAVGNLAQAIGPVLYASCIPPLSRSPSPLPIPIPPTTHISRVISHHNFNPSASTTATVSSTYTFWAELATRDLLMGLSVLGSWVLFELVARWVERCVEERFARRLDVWSSRSLPVDAR</sequence>
<evidence type="ECO:0000256" key="2">
    <source>
        <dbReference type="ARBA" id="ARBA00022448"/>
    </source>
</evidence>
<dbReference type="Pfam" id="PF07690">
    <property type="entry name" value="MFS_1"/>
    <property type="match status" value="1"/>
</dbReference>
<dbReference type="InterPro" id="IPR011701">
    <property type="entry name" value="MFS"/>
</dbReference>
<evidence type="ECO:0000259" key="8">
    <source>
        <dbReference type="PROSITE" id="PS50850"/>
    </source>
</evidence>
<evidence type="ECO:0000256" key="1">
    <source>
        <dbReference type="ARBA" id="ARBA00004141"/>
    </source>
</evidence>
<feature type="compositionally biased region" description="Low complexity" evidence="6">
    <location>
        <begin position="269"/>
        <end position="278"/>
    </location>
</feature>
<feature type="transmembrane region" description="Helical" evidence="7">
    <location>
        <begin position="83"/>
        <end position="101"/>
    </location>
</feature>
<feature type="transmembrane region" description="Helical" evidence="7">
    <location>
        <begin position="113"/>
        <end position="133"/>
    </location>
</feature>
<dbReference type="InterPro" id="IPR036259">
    <property type="entry name" value="MFS_trans_sf"/>
</dbReference>
<feature type="region of interest" description="Disordered" evidence="6">
    <location>
        <begin position="227"/>
        <end position="297"/>
    </location>
</feature>
<dbReference type="PANTHER" id="PTHR43791">
    <property type="entry name" value="PERMEASE-RELATED"/>
    <property type="match status" value="1"/>
</dbReference>
<dbReference type="SUPFAM" id="SSF103473">
    <property type="entry name" value="MFS general substrate transporter"/>
    <property type="match status" value="1"/>
</dbReference>
<dbReference type="PANTHER" id="PTHR43791:SF36">
    <property type="entry name" value="TRANSPORTER, PUTATIVE (AFU_ORTHOLOGUE AFUA_6G08340)-RELATED"/>
    <property type="match status" value="1"/>
</dbReference>
<accession>A0A0F7SW73</accession>
<keyword evidence="5 7" id="KW-0472">Membrane</keyword>
<dbReference type="AlphaFoldDB" id="A0A0F7SW73"/>
<dbReference type="InterPro" id="IPR020846">
    <property type="entry name" value="MFS_dom"/>
</dbReference>
<name>A0A0F7SW73_PHARH</name>
<keyword evidence="2" id="KW-0813">Transport</keyword>
<feature type="transmembrane region" description="Helical" evidence="7">
    <location>
        <begin position="355"/>
        <end position="377"/>
    </location>
</feature>
<feature type="transmembrane region" description="Helical" evidence="7">
    <location>
        <begin position="383"/>
        <end position="402"/>
    </location>
</feature>
<organism evidence="9">
    <name type="scientific">Phaffia rhodozyma</name>
    <name type="common">Yeast</name>
    <name type="synonym">Xanthophyllomyces dendrorhous</name>
    <dbReference type="NCBI Taxonomy" id="264483"/>
    <lineage>
        <taxon>Eukaryota</taxon>
        <taxon>Fungi</taxon>
        <taxon>Dikarya</taxon>
        <taxon>Basidiomycota</taxon>
        <taxon>Agaricomycotina</taxon>
        <taxon>Tremellomycetes</taxon>
        <taxon>Cystofilobasidiales</taxon>
        <taxon>Mrakiaceae</taxon>
        <taxon>Phaffia</taxon>
    </lineage>
</organism>
<comment type="subcellular location">
    <subcellularLocation>
        <location evidence="1">Membrane</location>
        <topology evidence="1">Multi-pass membrane protein</topology>
    </subcellularLocation>
</comment>
<evidence type="ECO:0000256" key="6">
    <source>
        <dbReference type="SAM" id="MobiDB-lite"/>
    </source>
</evidence>
<dbReference type="GO" id="GO:0022857">
    <property type="term" value="F:transmembrane transporter activity"/>
    <property type="evidence" value="ECO:0007669"/>
    <property type="project" value="InterPro"/>
</dbReference>
<dbReference type="EMBL" id="LN483157">
    <property type="protein sequence ID" value="CED84293.1"/>
    <property type="molecule type" value="Genomic_DNA"/>
</dbReference>
<evidence type="ECO:0000313" key="9">
    <source>
        <dbReference type="EMBL" id="CED84293.1"/>
    </source>
</evidence>
<evidence type="ECO:0000256" key="5">
    <source>
        <dbReference type="ARBA" id="ARBA00023136"/>
    </source>
</evidence>
<dbReference type="Gene3D" id="1.20.1250.20">
    <property type="entry name" value="MFS general substrate transporter like domains"/>
    <property type="match status" value="1"/>
</dbReference>
<dbReference type="PROSITE" id="PS50850">
    <property type="entry name" value="MFS"/>
    <property type="match status" value="1"/>
</dbReference>
<feature type="transmembrane region" description="Helical" evidence="7">
    <location>
        <begin position="318"/>
        <end position="343"/>
    </location>
</feature>
<feature type="domain" description="Major facilitator superfamily (MFS) profile" evidence="8">
    <location>
        <begin position="17"/>
        <end position="571"/>
    </location>
</feature>
<keyword evidence="3 7" id="KW-0812">Transmembrane</keyword>
<feature type="compositionally biased region" description="Low complexity" evidence="6">
    <location>
        <begin position="234"/>
        <end position="255"/>
    </location>
</feature>
<reference evidence="9" key="1">
    <citation type="submission" date="2014-08" db="EMBL/GenBank/DDBJ databases">
        <authorList>
            <person name="Sharma Rahul"/>
            <person name="Thines Marco"/>
        </authorList>
    </citation>
    <scope>NUCLEOTIDE SEQUENCE</scope>
</reference>
<dbReference type="GO" id="GO:0016020">
    <property type="term" value="C:membrane"/>
    <property type="evidence" value="ECO:0007669"/>
    <property type="project" value="UniProtKB-SubCell"/>
</dbReference>